<name>A0ABM4B6E8_HYDVU</name>
<evidence type="ECO:0000313" key="3">
    <source>
        <dbReference type="Proteomes" id="UP001652625"/>
    </source>
</evidence>
<dbReference type="Proteomes" id="UP001652625">
    <property type="component" value="Chromosome 01"/>
</dbReference>
<keyword evidence="1" id="KW-0472">Membrane</keyword>
<organism evidence="3 4">
    <name type="scientific">Hydra vulgaris</name>
    <name type="common">Hydra</name>
    <name type="synonym">Hydra attenuata</name>
    <dbReference type="NCBI Taxonomy" id="6087"/>
    <lineage>
        <taxon>Eukaryota</taxon>
        <taxon>Metazoa</taxon>
        <taxon>Cnidaria</taxon>
        <taxon>Hydrozoa</taxon>
        <taxon>Hydroidolina</taxon>
        <taxon>Anthoathecata</taxon>
        <taxon>Aplanulata</taxon>
        <taxon>Hydridae</taxon>
        <taxon>Hydra</taxon>
    </lineage>
</organism>
<protein>
    <submittedName>
        <fullName evidence="4">Uncharacterized protein LOC136075382</fullName>
    </submittedName>
</protein>
<sequence length="432" mass="51238">MKFYARVLFLYCLLLIVIWILIYSFKIQNDSFKTSSRNTTWHKTFLHEASSHKAPTNESSLNKISLHQKRKNESKKITEFYRIAITCYIPSSPNEVQTFLTMLYGSWRYISNKKDEFSKTRHLVNRVNLIAFTHVDNIVILKTVCQKYNARLDKKNNDERCWYIRQDYEIDIGYDAINSFIMFNRTDIYKILEPYKYTMRTDYDVFLTPTLYTWKAKKKLVVGIGGYSVFFTRKRLKQISLKLNLTHKGVHDVGSTWFGESKLFINLSKKVLENTVLIYLNEFNPKLPGLIKIKLQENEDGIWPEWWRPVSLLYGAEVSLNHWIEDFSDLYKDNLDVSSCSNSSLWETPHIHCWHNDCEFQKFRFIDSLNEILKKNANISSSFFHRFADNVYDKDVSKMTIKEYSTFIAWNSFGKYITKIIHQQNIPASTQR</sequence>
<keyword evidence="3" id="KW-1185">Reference proteome</keyword>
<dbReference type="RefSeq" id="XP_065644424.1">
    <property type="nucleotide sequence ID" value="XM_065788352.1"/>
</dbReference>
<reference evidence="4" key="2">
    <citation type="submission" date="2025-08" db="UniProtKB">
        <authorList>
            <consortium name="RefSeq"/>
        </authorList>
    </citation>
    <scope>IDENTIFICATION</scope>
</reference>
<dbReference type="GeneID" id="136075382"/>
<feature type="domain" description="DUF7164" evidence="2">
    <location>
        <begin position="79"/>
        <end position="420"/>
    </location>
</feature>
<dbReference type="InterPro" id="IPR055588">
    <property type="entry name" value="DUF7164"/>
</dbReference>
<accession>A0ABM4B6E8</accession>
<evidence type="ECO:0000256" key="1">
    <source>
        <dbReference type="SAM" id="Phobius"/>
    </source>
</evidence>
<keyword evidence="1" id="KW-1133">Transmembrane helix</keyword>
<proteinExistence type="predicted"/>
<feature type="transmembrane region" description="Helical" evidence="1">
    <location>
        <begin position="7"/>
        <end position="25"/>
    </location>
</feature>
<keyword evidence="1" id="KW-0812">Transmembrane</keyword>
<evidence type="ECO:0000313" key="4">
    <source>
        <dbReference type="RefSeq" id="XP_065644424.1"/>
    </source>
</evidence>
<evidence type="ECO:0000259" key="2">
    <source>
        <dbReference type="Pfam" id="PF23741"/>
    </source>
</evidence>
<dbReference type="Pfam" id="PF23741">
    <property type="entry name" value="DUF7164"/>
    <property type="match status" value="1"/>
</dbReference>
<gene>
    <name evidence="4" type="primary">LOC136075382</name>
</gene>
<reference evidence="3" key="1">
    <citation type="submission" date="2025-05" db="UniProtKB">
        <authorList>
            <consortium name="RefSeq"/>
        </authorList>
    </citation>
    <scope>NUCLEOTIDE SEQUENCE [LARGE SCALE GENOMIC DNA]</scope>
</reference>